<dbReference type="KEGG" id="sna:Snas_0145"/>
<evidence type="ECO:0000259" key="4">
    <source>
        <dbReference type="Pfam" id="PF00195"/>
    </source>
</evidence>
<evidence type="ECO:0000256" key="3">
    <source>
        <dbReference type="PIRSR" id="PIRSR000451-1"/>
    </source>
</evidence>
<dbReference type="AlphaFoldDB" id="D3Q1L7"/>
<dbReference type="CDD" id="cd00831">
    <property type="entry name" value="CHS_like"/>
    <property type="match status" value="1"/>
</dbReference>
<dbReference type="InterPro" id="IPR011141">
    <property type="entry name" value="Polyketide_synthase_type-III"/>
</dbReference>
<dbReference type="STRING" id="446470.Snas_0145"/>
<feature type="domain" description="Chalcone/stilbene synthase N-terminal" evidence="4">
    <location>
        <begin position="64"/>
        <end position="196"/>
    </location>
</feature>
<dbReference type="Gene3D" id="3.40.47.10">
    <property type="match status" value="2"/>
</dbReference>
<dbReference type="PANTHER" id="PTHR11877">
    <property type="entry name" value="HYDROXYMETHYLGLUTARYL-COA SYNTHASE"/>
    <property type="match status" value="1"/>
</dbReference>
<dbReference type="GO" id="GO:0016747">
    <property type="term" value="F:acyltransferase activity, transferring groups other than amino-acyl groups"/>
    <property type="evidence" value="ECO:0007669"/>
    <property type="project" value="InterPro"/>
</dbReference>
<reference evidence="6 7" key="1">
    <citation type="journal article" date="2009" name="Stand. Genomic Sci.">
        <title>Complete genome sequence of Stackebrandtia nassauensis type strain (LLR-40K-21).</title>
        <authorList>
            <person name="Munk C."/>
            <person name="Lapidus A."/>
            <person name="Copeland A."/>
            <person name="Jando M."/>
            <person name="Mayilraj S."/>
            <person name="Glavina Del Rio T."/>
            <person name="Nolan M."/>
            <person name="Chen F."/>
            <person name="Lucas S."/>
            <person name="Tice H."/>
            <person name="Cheng J.F."/>
            <person name="Han C."/>
            <person name="Detter J.C."/>
            <person name="Bruce D."/>
            <person name="Goodwin L."/>
            <person name="Chain P."/>
            <person name="Pitluck S."/>
            <person name="Goker M."/>
            <person name="Ovchinikova G."/>
            <person name="Pati A."/>
            <person name="Ivanova N."/>
            <person name="Mavromatis K."/>
            <person name="Chen A."/>
            <person name="Palaniappan K."/>
            <person name="Land M."/>
            <person name="Hauser L."/>
            <person name="Chang Y.J."/>
            <person name="Jeffries C.D."/>
            <person name="Bristow J."/>
            <person name="Eisen J.A."/>
            <person name="Markowitz V."/>
            <person name="Hugenholtz P."/>
            <person name="Kyrpides N.C."/>
            <person name="Klenk H.P."/>
        </authorList>
    </citation>
    <scope>NUCLEOTIDE SEQUENCE [LARGE SCALE GENOMIC DNA]</scope>
    <source>
        <strain evidence="7">DSM 44728 / CIP 108903 / NRRL B-16338 / NBRC 102104 / LLR-40K-21</strain>
    </source>
</reference>
<dbReference type="Proteomes" id="UP000000844">
    <property type="component" value="Chromosome"/>
</dbReference>
<dbReference type="SUPFAM" id="SSF53901">
    <property type="entry name" value="Thiolase-like"/>
    <property type="match status" value="1"/>
</dbReference>
<dbReference type="PIRSF" id="PIRSF000451">
    <property type="entry name" value="PKS_III"/>
    <property type="match status" value="1"/>
</dbReference>
<organism evidence="6 7">
    <name type="scientific">Stackebrandtia nassauensis (strain DSM 44728 / CIP 108903 / NRRL B-16338 / NBRC 102104 / LLR-40K-21)</name>
    <dbReference type="NCBI Taxonomy" id="446470"/>
    <lineage>
        <taxon>Bacteria</taxon>
        <taxon>Bacillati</taxon>
        <taxon>Actinomycetota</taxon>
        <taxon>Actinomycetes</taxon>
        <taxon>Glycomycetales</taxon>
        <taxon>Glycomycetaceae</taxon>
        <taxon>Stackebrandtia</taxon>
    </lineage>
</organism>
<gene>
    <name evidence="6" type="ordered locus">Snas_0145</name>
</gene>
<dbReference type="eggNOG" id="COG3424">
    <property type="taxonomic scope" value="Bacteria"/>
</dbReference>
<feature type="active site" description="Acyl-thioester intermediate" evidence="3">
    <location>
        <position position="138"/>
    </location>
</feature>
<comment type="similarity">
    <text evidence="1">Belongs to the thiolase-like superfamily. Chalcone/stilbene synthases family.</text>
</comment>
<name>D3Q1L7_STANL</name>
<dbReference type="OrthoDB" id="9786288at2"/>
<dbReference type="InterPro" id="IPR012328">
    <property type="entry name" value="Chalcone/stilbene_synt_C"/>
</dbReference>
<evidence type="ECO:0000256" key="2">
    <source>
        <dbReference type="ARBA" id="ARBA00022679"/>
    </source>
</evidence>
<keyword evidence="7" id="KW-1185">Reference proteome</keyword>
<accession>D3Q1L7</accession>
<evidence type="ECO:0000256" key="1">
    <source>
        <dbReference type="ARBA" id="ARBA00005531"/>
    </source>
</evidence>
<evidence type="ECO:0000313" key="6">
    <source>
        <dbReference type="EMBL" id="ADD39865.1"/>
    </source>
</evidence>
<dbReference type="Pfam" id="PF02797">
    <property type="entry name" value="Chal_sti_synt_C"/>
    <property type="match status" value="1"/>
</dbReference>
<dbReference type="EMBL" id="CP001778">
    <property type="protein sequence ID" value="ADD39865.1"/>
    <property type="molecule type" value="Genomic_DNA"/>
</dbReference>
<dbReference type="Pfam" id="PF00195">
    <property type="entry name" value="Chal_sti_synt_N"/>
    <property type="match status" value="1"/>
</dbReference>
<dbReference type="RefSeq" id="WP_013015436.1">
    <property type="nucleotide sequence ID" value="NC_013947.1"/>
</dbReference>
<protein>
    <submittedName>
        <fullName evidence="6">Chalcone and stilbene synthase domain protein</fullName>
    </submittedName>
</protein>
<evidence type="ECO:0000259" key="5">
    <source>
        <dbReference type="Pfam" id="PF02797"/>
    </source>
</evidence>
<keyword evidence="2" id="KW-0808">Transferase</keyword>
<proteinExistence type="inferred from homology"/>
<dbReference type="InterPro" id="IPR001099">
    <property type="entry name" value="Chalcone/stilbene_synt_N"/>
</dbReference>
<dbReference type="PANTHER" id="PTHR11877:SF46">
    <property type="entry name" value="TYPE III POLYKETIDE SYNTHASE A"/>
    <property type="match status" value="1"/>
</dbReference>
<sequence length="343" mass="36461">MVNAVIAGFGVATPPTFEQTALWNDFFVSHTDGSERAKKIFHNAGVDTRHGVINPLTEDISRWTTGQRMARYETESLSLGESALAQALDNAGLSARDLGLLTVVSCTGYATPGLDITLAARLGAATDTQRMVIGHMGCYAAIPGLRAVADHVRVSGRPAALLCVELTSLHLQPAPLDTEQAVAHALFSDAAAAVVVLPDATGGTEIVDVTSRTDTSHAEAMTWHVTDTGFRMGLSSRVPLVLARQLPDTVTGLLNRHELDIADIEAWAVHPGGRRILDVAEKALALTPEDLHPSREVLRQHGNCSSATILMILREVLADRPAETVACAFGPGLTLYSALLRSV</sequence>
<dbReference type="InterPro" id="IPR016039">
    <property type="entry name" value="Thiolase-like"/>
</dbReference>
<dbReference type="GO" id="GO:0030639">
    <property type="term" value="P:polyketide biosynthetic process"/>
    <property type="evidence" value="ECO:0007669"/>
    <property type="project" value="TreeGrafter"/>
</dbReference>
<dbReference type="HOGENOM" id="CLU_034992_0_1_11"/>
<feature type="domain" description="Chalcone/stilbene synthase C-terminal" evidence="5">
    <location>
        <begin position="219"/>
        <end position="343"/>
    </location>
</feature>
<evidence type="ECO:0000313" key="7">
    <source>
        <dbReference type="Proteomes" id="UP000000844"/>
    </source>
</evidence>